<dbReference type="EMBL" id="JACXAE010000036">
    <property type="protein sequence ID" value="MBD2772250.1"/>
    <property type="molecule type" value="Genomic_DNA"/>
</dbReference>
<gene>
    <name evidence="1" type="ORF">ICL16_09205</name>
</gene>
<comment type="caution">
    <text evidence="1">The sequence shown here is derived from an EMBL/GenBank/DDBJ whole genome shotgun (WGS) entry which is preliminary data.</text>
</comment>
<organism evidence="1 2">
    <name type="scientific">Iningainema tapete BLCC-T55</name>
    <dbReference type="NCBI Taxonomy" id="2748662"/>
    <lineage>
        <taxon>Bacteria</taxon>
        <taxon>Bacillati</taxon>
        <taxon>Cyanobacteriota</taxon>
        <taxon>Cyanophyceae</taxon>
        <taxon>Nostocales</taxon>
        <taxon>Scytonemataceae</taxon>
        <taxon>Iningainema tapete</taxon>
    </lineage>
</organism>
<dbReference type="RefSeq" id="WP_190826575.1">
    <property type="nucleotide sequence ID" value="NZ_CAWPPI010000036.1"/>
</dbReference>
<dbReference type="AlphaFoldDB" id="A0A8J6XBL4"/>
<evidence type="ECO:0000313" key="2">
    <source>
        <dbReference type="Proteomes" id="UP000629098"/>
    </source>
</evidence>
<sequence>MLADSNTSVVMPVYYQVALRQGTQWAFIHGETFYNPFNLPRFSIQDTFIGFGTSMTKVAREFFKINGGKEGYYLANIMDKKYYYCGKYPLDVKVKLIELGIGKPDPFVDY</sequence>
<name>A0A8J6XBL4_9CYAN</name>
<keyword evidence="2" id="KW-1185">Reference proteome</keyword>
<evidence type="ECO:0000313" key="1">
    <source>
        <dbReference type="EMBL" id="MBD2772250.1"/>
    </source>
</evidence>
<proteinExistence type="predicted"/>
<protein>
    <submittedName>
        <fullName evidence="1">Uncharacterized protein</fullName>
    </submittedName>
</protein>
<accession>A0A8J6XBL4</accession>
<dbReference type="Proteomes" id="UP000629098">
    <property type="component" value="Unassembled WGS sequence"/>
</dbReference>
<reference evidence="1" key="1">
    <citation type="submission" date="2020-09" db="EMBL/GenBank/DDBJ databases">
        <title>Iningainema tapete sp. nov. (Scytonemataceae, Cyanobacteria) from greenhouses in central Florida (USA) produces two types of nodularin with biosynthetic potential for microcystin-LR and anabaenopeptins.</title>
        <authorList>
            <person name="Berthold D.E."/>
            <person name="Lefler F.W."/>
            <person name="Huang I.-S."/>
            <person name="Abdulla H."/>
            <person name="Zimba P.V."/>
            <person name="Laughinghouse H.D. IV."/>
        </authorList>
    </citation>
    <scope>NUCLEOTIDE SEQUENCE</scope>
    <source>
        <strain evidence="1">BLCCT55</strain>
    </source>
</reference>